<comment type="caution">
    <text evidence="2">The sequence shown here is derived from an EMBL/GenBank/DDBJ whole genome shotgun (WGS) entry which is preliminary data.</text>
</comment>
<evidence type="ECO:0000313" key="2">
    <source>
        <dbReference type="EMBL" id="MBK0396231.1"/>
    </source>
</evidence>
<dbReference type="RefSeq" id="WP_200522379.1">
    <property type="nucleotide sequence ID" value="NZ_JAEHNZ010000002.1"/>
</dbReference>
<gene>
    <name evidence="2" type="ORF">JDW22_06475</name>
</gene>
<feature type="region of interest" description="Disordered" evidence="1">
    <location>
        <begin position="24"/>
        <end position="62"/>
    </location>
</feature>
<keyword evidence="3" id="KW-1185">Reference proteome</keyword>
<accession>A0ABS1BSH0</accession>
<sequence>MVLRQTVFCRMDWLSGCRISSPIRQPENERSATNASDTFSGCLYPPPRQPENHCSTPTRFKTPIPIQHKRKNTACRQAVAAREPFQAVPVPPALRQPKKT</sequence>
<dbReference type="Proteomes" id="UP000614058">
    <property type="component" value="Unassembled WGS sequence"/>
</dbReference>
<evidence type="ECO:0000256" key="1">
    <source>
        <dbReference type="SAM" id="MobiDB-lite"/>
    </source>
</evidence>
<name>A0ABS1BSH0_9NEIS</name>
<protein>
    <submittedName>
        <fullName evidence="2">Uncharacterized protein</fullName>
    </submittedName>
</protein>
<dbReference type="EMBL" id="JAEHNZ010000002">
    <property type="protein sequence ID" value="MBK0396231.1"/>
    <property type="molecule type" value="Genomic_DNA"/>
</dbReference>
<organism evidence="2 3">
    <name type="scientific">Kingella bonacorsii</name>
    <dbReference type="NCBI Taxonomy" id="2796361"/>
    <lineage>
        <taxon>Bacteria</taxon>
        <taxon>Pseudomonadati</taxon>
        <taxon>Pseudomonadota</taxon>
        <taxon>Betaproteobacteria</taxon>
        <taxon>Neisseriales</taxon>
        <taxon>Neisseriaceae</taxon>
        <taxon>Kingella</taxon>
    </lineage>
</organism>
<proteinExistence type="predicted"/>
<reference evidence="2 3" key="1">
    <citation type="journal article" date="2021" name="Pathogens">
        <title>Isolation and Characterization of Kingella bonacorsii sp. nov., A Novel Kingella Species Detected in a Stable Periodontitis Subject.</title>
        <authorList>
            <person name="Antezack A."/>
            <person name="Boxberger M."/>
            <person name="Rolland C."/>
            <person name="Monnet-Corti V."/>
            <person name="La Scola B."/>
        </authorList>
    </citation>
    <scope>NUCLEOTIDE SEQUENCE [LARGE SCALE GENOMIC DNA]</scope>
    <source>
        <strain evidence="2 3">Marseille-Q4569</strain>
    </source>
</reference>
<evidence type="ECO:0000313" key="3">
    <source>
        <dbReference type="Proteomes" id="UP000614058"/>
    </source>
</evidence>